<dbReference type="InterPro" id="IPR002575">
    <property type="entry name" value="Aminoglycoside_PTrfase"/>
</dbReference>
<keyword evidence="3" id="KW-1185">Reference proteome</keyword>
<dbReference type="EMBL" id="BAAAYX010000009">
    <property type="protein sequence ID" value="GAA3705931.1"/>
    <property type="molecule type" value="Genomic_DNA"/>
</dbReference>
<dbReference type="Gene3D" id="3.90.1200.10">
    <property type="match status" value="1"/>
</dbReference>
<name>A0ABP7DLN0_9ACTN</name>
<comment type="caution">
    <text evidence="2">The sequence shown here is derived from an EMBL/GenBank/DDBJ whole genome shotgun (WGS) entry which is preliminary data.</text>
</comment>
<reference evidence="3" key="1">
    <citation type="journal article" date="2019" name="Int. J. Syst. Evol. Microbiol.">
        <title>The Global Catalogue of Microorganisms (GCM) 10K type strain sequencing project: providing services to taxonomists for standard genome sequencing and annotation.</title>
        <authorList>
            <consortium name="The Broad Institute Genomics Platform"/>
            <consortium name="The Broad Institute Genome Sequencing Center for Infectious Disease"/>
            <person name="Wu L."/>
            <person name="Ma J."/>
        </authorList>
    </citation>
    <scope>NUCLEOTIDE SEQUENCE [LARGE SCALE GENOMIC DNA]</scope>
    <source>
        <strain evidence="3">JCM 16548</strain>
    </source>
</reference>
<evidence type="ECO:0000259" key="1">
    <source>
        <dbReference type="Pfam" id="PF01636"/>
    </source>
</evidence>
<organism evidence="2 3">
    <name type="scientific">Microlunatus aurantiacus</name>
    <dbReference type="NCBI Taxonomy" id="446786"/>
    <lineage>
        <taxon>Bacteria</taxon>
        <taxon>Bacillati</taxon>
        <taxon>Actinomycetota</taxon>
        <taxon>Actinomycetes</taxon>
        <taxon>Propionibacteriales</taxon>
        <taxon>Propionibacteriaceae</taxon>
        <taxon>Microlunatus</taxon>
    </lineage>
</organism>
<dbReference type="InterPro" id="IPR011009">
    <property type="entry name" value="Kinase-like_dom_sf"/>
</dbReference>
<dbReference type="Pfam" id="PF01636">
    <property type="entry name" value="APH"/>
    <property type="match status" value="1"/>
</dbReference>
<sequence>MRMLQAGPGRATLQARDRSGERFVLKTASAPGALAGDVEANAILAAEGLPVPQIVAYVDGSPSVLVLRWIDGDPISSRSPLGAQREVGRMLRTVHRLPGGPPYSGQPTVHGWITAWTEELIAWWPSAGGTQDQVGTLRRRLDDLAPVLADRSGSLTLFDGRAEHVLVRDGRVVGLIDLHDVGPGDLAMDLAVLGLTDPDLIRGVLTGYTDEPEGELAELVGFYLLLRRLAGAEWQLRQGFRIQGRALLDLAARQADGG</sequence>
<protein>
    <recommendedName>
        <fullName evidence="1">Aminoglycoside phosphotransferase domain-containing protein</fullName>
    </recommendedName>
</protein>
<proteinExistence type="predicted"/>
<evidence type="ECO:0000313" key="2">
    <source>
        <dbReference type="EMBL" id="GAA3705931.1"/>
    </source>
</evidence>
<accession>A0ABP7DLN0</accession>
<dbReference type="SUPFAM" id="SSF56112">
    <property type="entry name" value="Protein kinase-like (PK-like)"/>
    <property type="match status" value="1"/>
</dbReference>
<evidence type="ECO:0000313" key="3">
    <source>
        <dbReference type="Proteomes" id="UP001500051"/>
    </source>
</evidence>
<feature type="domain" description="Aminoglycoside phosphotransferase" evidence="1">
    <location>
        <begin position="17"/>
        <end position="209"/>
    </location>
</feature>
<gene>
    <name evidence="2" type="ORF">GCM10022204_24450</name>
</gene>
<dbReference type="Proteomes" id="UP001500051">
    <property type="component" value="Unassembled WGS sequence"/>
</dbReference>